<reference evidence="4 5" key="1">
    <citation type="submission" date="2018-07" db="EMBL/GenBank/DDBJ databases">
        <title>Desertimonas flava gen. nov. sp. nov.</title>
        <authorList>
            <person name="Liu S."/>
        </authorList>
    </citation>
    <scope>NUCLEOTIDE SEQUENCE [LARGE SCALE GENOMIC DNA]</scope>
    <source>
        <strain evidence="4 5">16Sb5-5</strain>
    </source>
</reference>
<dbReference type="Pfam" id="PF07944">
    <property type="entry name" value="Beta-AFase-like_GH127_cat"/>
    <property type="match status" value="1"/>
</dbReference>
<dbReference type="GO" id="GO:0005975">
    <property type="term" value="P:carbohydrate metabolic process"/>
    <property type="evidence" value="ECO:0007669"/>
    <property type="project" value="InterPro"/>
</dbReference>
<dbReference type="InterPro" id="IPR049049">
    <property type="entry name" value="Beta-AFase-like_GH127_C"/>
</dbReference>
<dbReference type="InterPro" id="IPR012878">
    <property type="entry name" value="Beta-AFase-like_GH127_cat"/>
</dbReference>
<organism evidence="4 5">
    <name type="scientific">Desertihabitans brevis</name>
    <dbReference type="NCBI Taxonomy" id="2268447"/>
    <lineage>
        <taxon>Bacteria</taxon>
        <taxon>Bacillati</taxon>
        <taxon>Actinomycetota</taxon>
        <taxon>Actinomycetes</taxon>
        <taxon>Propionibacteriales</taxon>
        <taxon>Propionibacteriaceae</taxon>
        <taxon>Desertihabitans</taxon>
    </lineage>
</organism>
<dbReference type="EMBL" id="QOUI01000009">
    <property type="protein sequence ID" value="RCK68801.1"/>
    <property type="molecule type" value="Genomic_DNA"/>
</dbReference>
<evidence type="ECO:0000259" key="3">
    <source>
        <dbReference type="Pfam" id="PF20737"/>
    </source>
</evidence>
<evidence type="ECO:0000259" key="2">
    <source>
        <dbReference type="Pfam" id="PF20736"/>
    </source>
</evidence>
<dbReference type="InterPro" id="IPR049046">
    <property type="entry name" value="Beta-AFase-like_GH127_middle"/>
</dbReference>
<accession>A0A367YV10</accession>
<feature type="domain" description="Non-reducing end beta-L-arabinofuranosidase-like GH127 C-terminal" evidence="3">
    <location>
        <begin position="523"/>
        <end position="642"/>
    </location>
</feature>
<evidence type="ECO:0000313" key="5">
    <source>
        <dbReference type="Proteomes" id="UP000252770"/>
    </source>
</evidence>
<sequence>MQFSDTSTTPAPVVAAAGPRGRVLGAPAVRIRGGLLGRWQQRNRSATVPHTVEQLRRAGNLENFTRLPDGDEAGYRGRYPFLDTDVYKTLEGLAHVLADDPDAGADVRQFWEEAVAAIDGAQQPDGYLNTWYSAPDVPAEPWSDLGWGHELYSLGHLVQAAVAARRRLGDDRLLAVATRFADLVVRRYGPDGEPLYCGHPEVEMALVELYRETGDERYLTQASLFVERRGSGRISHRIFPPDYFQDAVALRELDSVVGHAVRMVYLAAGATDVALETGDRALLERMELLWDDMVASKLYLTGGLGSRHSDEAVGDRFELPSERAYNETCAAIGTLQWGWRLFVATGRADVLDVCERVLHNAFAVGLSAEGTAFFYDNPLQRRPDHTQRSGAEADGGLLRLPWFGCPCCPPNVVRWMAQLADHLAVADDTSLTLAQLAEAEISSPALDVRVATGHPFAGTVSVTVTRAAEHPAALVLRVPSWADTVALRVDGQPVPAEAVDGWLRLERRWMPGQRVDLELGMPVRLVRADPRVDAVRGSLAVLRGPLVHCVEQTDLDVDVEDLVLDPAAARDAEPAAAPEDVLVDPAAAAVRLPVGVRERGTAPLYRPVDLPPDPVRPHPPVPFVPYFAWGNREPGAMRVWLPET</sequence>
<keyword evidence="5" id="KW-1185">Reference proteome</keyword>
<dbReference type="Proteomes" id="UP000252770">
    <property type="component" value="Unassembled WGS sequence"/>
</dbReference>
<feature type="domain" description="Non-reducing end beta-L-arabinofuranosidase-like GH127 middle" evidence="2">
    <location>
        <begin position="438"/>
        <end position="521"/>
    </location>
</feature>
<keyword evidence="4" id="KW-0378">Hydrolase</keyword>
<dbReference type="InterPro" id="IPR049174">
    <property type="entry name" value="Beta-AFase-like"/>
</dbReference>
<protein>
    <submittedName>
        <fullName evidence="4">Glycoside hydrolase family 127 protein</fullName>
    </submittedName>
</protein>
<feature type="domain" description="Non-reducing end beta-L-arabinofuranosidase-like GH127 catalytic" evidence="1">
    <location>
        <begin position="29"/>
        <end position="420"/>
    </location>
</feature>
<dbReference type="SUPFAM" id="SSF48208">
    <property type="entry name" value="Six-hairpin glycosidases"/>
    <property type="match status" value="1"/>
</dbReference>
<dbReference type="GO" id="GO:0016787">
    <property type="term" value="F:hydrolase activity"/>
    <property type="evidence" value="ECO:0007669"/>
    <property type="project" value="UniProtKB-KW"/>
</dbReference>
<dbReference type="RefSeq" id="WP_114127425.1">
    <property type="nucleotide sequence ID" value="NZ_QOUI01000009.1"/>
</dbReference>
<dbReference type="InterPro" id="IPR008928">
    <property type="entry name" value="6-hairpin_glycosidase_sf"/>
</dbReference>
<dbReference type="Pfam" id="PF20736">
    <property type="entry name" value="Glyco_hydro127M"/>
    <property type="match status" value="1"/>
</dbReference>
<dbReference type="PANTHER" id="PTHR43465:SF2">
    <property type="entry name" value="DUF1680 DOMAIN PROTEIN (AFU_ORTHOLOGUE AFUA_1G08910)"/>
    <property type="match status" value="1"/>
</dbReference>
<evidence type="ECO:0000313" key="4">
    <source>
        <dbReference type="EMBL" id="RCK68801.1"/>
    </source>
</evidence>
<dbReference type="Pfam" id="PF20737">
    <property type="entry name" value="Glyco_hydro127C"/>
    <property type="match status" value="1"/>
</dbReference>
<comment type="caution">
    <text evidence="4">The sequence shown here is derived from an EMBL/GenBank/DDBJ whole genome shotgun (WGS) entry which is preliminary data.</text>
</comment>
<evidence type="ECO:0000259" key="1">
    <source>
        <dbReference type="Pfam" id="PF07944"/>
    </source>
</evidence>
<proteinExistence type="predicted"/>
<name>A0A367YV10_9ACTN</name>
<gene>
    <name evidence="4" type="ORF">DT076_14605</name>
</gene>
<dbReference type="PANTHER" id="PTHR43465">
    <property type="entry name" value="DUF1680 DOMAIN PROTEIN (AFU_ORTHOLOGUE AFUA_1G08910)"/>
    <property type="match status" value="1"/>
</dbReference>
<dbReference type="AlphaFoldDB" id="A0A367YV10"/>